<feature type="transmembrane region" description="Helical" evidence="1">
    <location>
        <begin position="51"/>
        <end position="71"/>
    </location>
</feature>
<evidence type="ECO:0000256" key="1">
    <source>
        <dbReference type="SAM" id="Phobius"/>
    </source>
</evidence>
<protein>
    <submittedName>
        <fullName evidence="2">Uncharacterized protein</fullName>
    </submittedName>
</protein>
<proteinExistence type="predicted"/>
<organism evidence="2">
    <name type="scientific">Cacopsylla melanoneura</name>
    <dbReference type="NCBI Taxonomy" id="428564"/>
    <lineage>
        <taxon>Eukaryota</taxon>
        <taxon>Metazoa</taxon>
        <taxon>Ecdysozoa</taxon>
        <taxon>Arthropoda</taxon>
        <taxon>Hexapoda</taxon>
        <taxon>Insecta</taxon>
        <taxon>Pterygota</taxon>
        <taxon>Neoptera</taxon>
        <taxon>Paraneoptera</taxon>
        <taxon>Hemiptera</taxon>
        <taxon>Sternorrhyncha</taxon>
        <taxon>Psylloidea</taxon>
        <taxon>Psyllidae</taxon>
        <taxon>Psyllinae</taxon>
        <taxon>Cacopsylla</taxon>
    </lineage>
</organism>
<sequence length="106" mass="12800">MCTIIIKTIQTKQKQKTHSYWQDKTRDIIRHLNMLFMFNYLFVYVMNSNLFTLKIIIIEIGYALLLLLMVCDHRFKHPSKLSRELEFFDIVCKKNFSLDKSYITIT</sequence>
<dbReference type="AlphaFoldDB" id="A0A8D9BAK7"/>
<keyword evidence="1" id="KW-1133">Transmembrane helix</keyword>
<feature type="transmembrane region" description="Helical" evidence="1">
    <location>
        <begin position="28"/>
        <end position="45"/>
    </location>
</feature>
<reference evidence="2" key="1">
    <citation type="submission" date="2021-05" db="EMBL/GenBank/DDBJ databases">
        <authorList>
            <person name="Alioto T."/>
            <person name="Alioto T."/>
            <person name="Gomez Garrido J."/>
        </authorList>
    </citation>
    <scope>NUCLEOTIDE SEQUENCE</scope>
</reference>
<evidence type="ECO:0000313" key="2">
    <source>
        <dbReference type="EMBL" id="CAG6781280.1"/>
    </source>
</evidence>
<name>A0A8D9BAK7_9HEMI</name>
<accession>A0A8D9BAK7</accession>
<keyword evidence="1" id="KW-0472">Membrane</keyword>
<dbReference type="EMBL" id="HBUF01622135">
    <property type="protein sequence ID" value="CAG6781280.1"/>
    <property type="molecule type" value="Transcribed_RNA"/>
</dbReference>
<keyword evidence="1" id="KW-0812">Transmembrane</keyword>